<dbReference type="OrthoDB" id="9918176at2"/>
<dbReference type="Proteomes" id="UP000214646">
    <property type="component" value="Unassembled WGS sequence"/>
</dbReference>
<gene>
    <name evidence="1" type="ORF">FRUB_03782</name>
</gene>
<name>A0A225DQ24_9BACT</name>
<protein>
    <submittedName>
        <fullName evidence="1">Uncharacterized protein</fullName>
    </submittedName>
</protein>
<dbReference type="EMBL" id="NIDE01000005">
    <property type="protein sequence ID" value="OWK41704.1"/>
    <property type="molecule type" value="Genomic_DNA"/>
</dbReference>
<dbReference type="AlphaFoldDB" id="A0A225DQ24"/>
<proteinExistence type="predicted"/>
<comment type="caution">
    <text evidence="1">The sequence shown here is derived from an EMBL/GenBank/DDBJ whole genome shotgun (WGS) entry which is preliminary data.</text>
</comment>
<reference evidence="2" key="1">
    <citation type="submission" date="2017-06" db="EMBL/GenBank/DDBJ databases">
        <title>Genome analysis of Fimbriiglobus ruber SP5, the first member of the order Planctomycetales with confirmed chitinolytic capability.</title>
        <authorList>
            <person name="Ravin N.V."/>
            <person name="Rakitin A.L."/>
            <person name="Ivanova A.A."/>
            <person name="Beletsky A.V."/>
            <person name="Kulichevskaya I.S."/>
            <person name="Mardanov A.V."/>
            <person name="Dedysh S.N."/>
        </authorList>
    </citation>
    <scope>NUCLEOTIDE SEQUENCE [LARGE SCALE GENOMIC DNA]</scope>
    <source>
        <strain evidence="2">SP5</strain>
    </source>
</reference>
<organism evidence="1 2">
    <name type="scientific">Fimbriiglobus ruber</name>
    <dbReference type="NCBI Taxonomy" id="1908690"/>
    <lineage>
        <taxon>Bacteria</taxon>
        <taxon>Pseudomonadati</taxon>
        <taxon>Planctomycetota</taxon>
        <taxon>Planctomycetia</taxon>
        <taxon>Gemmatales</taxon>
        <taxon>Gemmataceae</taxon>
        <taxon>Fimbriiglobus</taxon>
    </lineage>
</organism>
<keyword evidence="2" id="KW-1185">Reference proteome</keyword>
<evidence type="ECO:0000313" key="2">
    <source>
        <dbReference type="Proteomes" id="UP000214646"/>
    </source>
</evidence>
<evidence type="ECO:0000313" key="1">
    <source>
        <dbReference type="EMBL" id="OWK41704.1"/>
    </source>
</evidence>
<sequence length="172" mass="18774">MEVALERLSHWSRVKFAALCARCVQPFFTEMWPEATPDRIAAVERAIALAEQSATDGRAHPELKAAVLAASTTAGRAQIPHLYPVPIDDAEQPPRDRTAAVIASLSAKVAEKAAEAATADPARSDVPAREAYFFAVDAIRAVGRSRLIGRLQAGFAKLAGSEPRKPWWRFWE</sequence>
<accession>A0A225DQ24</accession>